<dbReference type="RefSeq" id="WP_094473609.1">
    <property type="nucleotide sequence ID" value="NZ_NOXT01000106.1"/>
</dbReference>
<organism evidence="3 4">
    <name type="scientific">Sandarakinorhabdus cyanobacteriorum</name>
    <dbReference type="NCBI Taxonomy" id="1981098"/>
    <lineage>
        <taxon>Bacteria</taxon>
        <taxon>Pseudomonadati</taxon>
        <taxon>Pseudomonadota</taxon>
        <taxon>Alphaproteobacteria</taxon>
        <taxon>Sphingomonadales</taxon>
        <taxon>Sphingosinicellaceae</taxon>
        <taxon>Sandarakinorhabdus</taxon>
    </lineage>
</organism>
<feature type="active site" evidence="1">
    <location>
        <position position="79"/>
    </location>
</feature>
<dbReference type="PIRSF" id="PIRSF011396">
    <property type="entry name" value="Trp_halogenase"/>
    <property type="match status" value="1"/>
</dbReference>
<proteinExistence type="predicted"/>
<dbReference type="OrthoDB" id="7178350at2"/>
<feature type="binding site" evidence="2">
    <location>
        <position position="341"/>
    </location>
    <ligand>
        <name>L-tryptophan</name>
        <dbReference type="ChEBI" id="CHEBI:57912"/>
    </ligand>
</feature>
<comment type="caution">
    <text evidence="3">The sequence shown here is derived from an EMBL/GenBank/DDBJ whole genome shotgun (WGS) entry which is preliminary data.</text>
</comment>
<feature type="binding site" evidence="2">
    <location>
        <position position="332"/>
    </location>
    <ligand>
        <name>FAD</name>
        <dbReference type="ChEBI" id="CHEBI:57692"/>
    </ligand>
</feature>
<dbReference type="InterPro" id="IPR006905">
    <property type="entry name" value="Flavin_halogenase"/>
</dbReference>
<keyword evidence="2" id="KW-0274">FAD</keyword>
<name>A0A255YJF4_9SPHN</name>
<reference evidence="3 4" key="1">
    <citation type="submission" date="2017-07" db="EMBL/GenBank/DDBJ databases">
        <title>Sandarakinorhabdus cyanobacteriorum sp. nov., a novel bacterium isolated from cyanobacterial aggregates in a eutrophic lake.</title>
        <authorList>
            <person name="Cai H."/>
        </authorList>
    </citation>
    <scope>NUCLEOTIDE SEQUENCE [LARGE SCALE GENOMIC DNA]</scope>
    <source>
        <strain evidence="3 4">TH057</strain>
    </source>
</reference>
<keyword evidence="2" id="KW-0547">Nucleotide-binding</keyword>
<evidence type="ECO:0000256" key="2">
    <source>
        <dbReference type="PIRSR" id="PIRSR011396-2"/>
    </source>
</evidence>
<dbReference type="InterPro" id="IPR033856">
    <property type="entry name" value="Trp_halogen"/>
</dbReference>
<dbReference type="Gene3D" id="3.50.50.60">
    <property type="entry name" value="FAD/NAD(P)-binding domain"/>
    <property type="match status" value="1"/>
</dbReference>
<feature type="binding site" evidence="2">
    <location>
        <position position="79"/>
    </location>
    <ligand>
        <name>7-chloro-L-tryptophan</name>
        <dbReference type="ChEBI" id="CHEBI:58713"/>
    </ligand>
</feature>
<dbReference type="InterPro" id="IPR050816">
    <property type="entry name" value="Flavin-dep_Halogenase_NPB"/>
</dbReference>
<dbReference type="AlphaFoldDB" id="A0A255YJF4"/>
<keyword evidence="2" id="KW-0285">Flavoprotein</keyword>
<dbReference type="GO" id="GO:0000166">
    <property type="term" value="F:nucleotide binding"/>
    <property type="evidence" value="ECO:0007669"/>
    <property type="project" value="UniProtKB-KW"/>
</dbReference>
<accession>A0A255YJF4</accession>
<dbReference type="EMBL" id="NOXT01000106">
    <property type="protein sequence ID" value="OYQ29313.1"/>
    <property type="molecule type" value="Genomic_DNA"/>
</dbReference>
<dbReference type="PANTHER" id="PTHR43747:SF4">
    <property type="entry name" value="FLAVIN-DEPENDENT TRYPTOPHAN HALOGENASE"/>
    <property type="match status" value="1"/>
</dbReference>
<evidence type="ECO:0000313" key="4">
    <source>
        <dbReference type="Proteomes" id="UP000216991"/>
    </source>
</evidence>
<dbReference type="InterPro" id="IPR036188">
    <property type="entry name" value="FAD/NAD-bd_sf"/>
</dbReference>
<dbReference type="GO" id="GO:0004497">
    <property type="term" value="F:monooxygenase activity"/>
    <property type="evidence" value="ECO:0007669"/>
    <property type="project" value="InterPro"/>
</dbReference>
<dbReference type="Pfam" id="PF04820">
    <property type="entry name" value="Trp_halogenase"/>
    <property type="match status" value="1"/>
</dbReference>
<sequence length="503" mass="54789">MPDQPFQRLVIAGGGTAGWMTAAALARFCGPAWQIHLVESDAIGTVGVGEATIPQVRLFNAGLGIDEADFLGATQGTLKLGIEFVDWWQPGHRYMHNFGEVGRGLGVVPFQHWWAAARAAGVAADYGHYSLNERAARMGRFAPFAGDNTLPPLVWAYHFDAGLYAAYLRRYAQQRGVTRHEGRIARVETQGETILALHMDDGRRLAGDLFIDCSGFRSLLLGETLASGWHDWSHWLPCDRAVAVPCAHAPGGPLAPYTRSTARAAGWQWRIPLQHRIGNGHVFSSAHLSEDEATAVLLANLDGPALAEPRSLRFQAGRRDRVWIGNCMAIGLSAGFLEPLESTSIHLIQSAIARLLALLPGDAGELPVLAAEANRQAAREMEWIRDFIILHYKATARADTPFWAKMQAMDVPPDLADRIALFQATGRIRRDHDELFTELAWAQVLIGQGLPPARPHPLTGGIGRDDLAGFMTSLDRAIAAGAAALPGHEDWLAKHAPAREVRS</sequence>
<evidence type="ECO:0000256" key="1">
    <source>
        <dbReference type="PIRSR" id="PIRSR011396-1"/>
    </source>
</evidence>
<dbReference type="SUPFAM" id="SSF51905">
    <property type="entry name" value="FAD/NAD(P)-binding domain"/>
    <property type="match status" value="1"/>
</dbReference>
<evidence type="ECO:0000313" key="3">
    <source>
        <dbReference type="EMBL" id="OYQ29313.1"/>
    </source>
</evidence>
<dbReference type="PANTHER" id="PTHR43747">
    <property type="entry name" value="FAD-BINDING PROTEIN"/>
    <property type="match status" value="1"/>
</dbReference>
<keyword evidence="4" id="KW-1185">Reference proteome</keyword>
<feature type="binding site" evidence="2">
    <location>
        <begin position="14"/>
        <end position="17"/>
    </location>
    <ligand>
        <name>FAD</name>
        <dbReference type="ChEBI" id="CHEBI:57692"/>
    </ligand>
</feature>
<dbReference type="Proteomes" id="UP000216991">
    <property type="component" value="Unassembled WGS sequence"/>
</dbReference>
<gene>
    <name evidence="3" type="ORF">CHU93_08000</name>
</gene>
<protein>
    <submittedName>
        <fullName evidence="3">Tryptophan halogenase</fullName>
    </submittedName>
</protein>
<feature type="binding site" evidence="2">
    <location>
        <position position="345"/>
    </location>
    <ligand>
        <name>FAD</name>
        <dbReference type="ChEBI" id="CHEBI:57692"/>
    </ligand>
</feature>